<comment type="subcellular location">
    <subcellularLocation>
        <location evidence="1">Virion</location>
    </subcellularLocation>
</comment>
<proteinExistence type="predicted"/>
<evidence type="ECO:0000256" key="4">
    <source>
        <dbReference type="ARBA" id="ARBA00022844"/>
    </source>
</evidence>
<organism evidence="7 8">
    <name type="scientific">Pseudomonas phage Ep4</name>
    <dbReference type="NCBI Taxonomy" id="3057492"/>
    <lineage>
        <taxon>Viruses</taxon>
        <taxon>Duplodnaviria</taxon>
        <taxon>Heunggongvirae</taxon>
        <taxon>Uroviricota</taxon>
        <taxon>Caudoviricetes</taxon>
        <taxon>Autographivirales</taxon>
        <taxon>Autoscriptoviridae</taxon>
        <taxon>Corkvirinae</taxon>
        <taxon>Actinidiaevirus</taxon>
        <taxon>Actinidiaevirus Ep4</taxon>
    </lineage>
</organism>
<keyword evidence="8" id="KW-1185">Reference proteome</keyword>
<keyword evidence="5" id="KW-1160">Virus entry into host cell</keyword>
<dbReference type="SUPFAM" id="SSF51126">
    <property type="entry name" value="Pectin lyase-like"/>
    <property type="match status" value="1"/>
</dbReference>
<keyword evidence="4" id="KW-0946">Virion</keyword>
<dbReference type="GO" id="GO:0098015">
    <property type="term" value="C:virus tail"/>
    <property type="evidence" value="ECO:0007669"/>
    <property type="project" value="UniProtKB-KW"/>
</dbReference>
<dbReference type="InterPro" id="IPR012334">
    <property type="entry name" value="Pectin_lyas_fold"/>
</dbReference>
<evidence type="ECO:0000256" key="2">
    <source>
        <dbReference type="ARBA" id="ARBA00022717"/>
    </source>
</evidence>
<dbReference type="Proteomes" id="UP001304640">
    <property type="component" value="Segment"/>
</dbReference>
<accession>A0AAU9ESW3</accession>
<name>A0AAU9ESW3_9CAUD</name>
<dbReference type="GO" id="GO:0098996">
    <property type="term" value="P:symbiont entry into host cell via disruption of host cell glycocalyx"/>
    <property type="evidence" value="ECO:0007669"/>
    <property type="project" value="UniProtKB-KW"/>
</dbReference>
<dbReference type="EMBL" id="LC776701">
    <property type="protein sequence ID" value="BEQ12905.1"/>
    <property type="molecule type" value="Genomic_DNA"/>
</dbReference>
<dbReference type="Gene3D" id="2.160.20.10">
    <property type="entry name" value="Single-stranded right-handed beta-helix, Pectin lyase-like"/>
    <property type="match status" value="2"/>
</dbReference>
<gene>
    <name evidence="7" type="ORF">Ep4_046</name>
</gene>
<dbReference type="GO" id="GO:0098994">
    <property type="term" value="P:symbiont entry into host cell via disruption of host cell envelope"/>
    <property type="evidence" value="ECO:0007669"/>
    <property type="project" value="UniProtKB-KW"/>
</dbReference>
<evidence type="ECO:0000256" key="5">
    <source>
        <dbReference type="ARBA" id="ARBA00023296"/>
    </source>
</evidence>
<sequence>MSTLSVDVLESLDKTVNIAVKDLVTLSVIGNTLYTVTNYAALAVVNPAQHPRVYIQGYYNAGDGGDGYYTYSGGWVLQHSGSVNILQFGAVPGLSGNNYAAITAAINAVKNYGTPGRGGVVIIPNGTFTYAGTLLLDSQCVSIRGQGGHASFLRGTTLDVPLVKITAPYCFITGVEVATSGTGTAGSTGIEVSGSDSTILDTVVAGVFDGVRYRGGSMHKVDRIAINDCGSTGFLFYGDTLFLNDVFISNFFIGSNDPSKFALGHFRALGRVEALMLSKGDTIGGTFAFTCDALGTSGLRYSSFESVYFDSTSQGAIFEDAAHLHFTDCWASNGRGFAAPAITFNRCKNFSVKGLQAYNAGGAGALFNNCSSFSVANSDATANSVDGSNAGFTLINCTRFTISDCTGEKGATGKQSFGLLVGAGCTDYRLLGNNFYDNISGPIAEDAGNSNREVAFNRGYVTYTKGAGSLPASTTSMTVNHGLVRTPLLQDISLTPNGATASPLYVSAVNATTFTVGTLNANAGASPFCWKADIMK</sequence>
<evidence type="ECO:0000256" key="1">
    <source>
        <dbReference type="ARBA" id="ARBA00004328"/>
    </source>
</evidence>
<evidence type="ECO:0000313" key="8">
    <source>
        <dbReference type="Proteomes" id="UP001304640"/>
    </source>
</evidence>
<evidence type="ECO:0000313" key="7">
    <source>
        <dbReference type="EMBL" id="BEQ12905.1"/>
    </source>
</evidence>
<keyword evidence="2" id="KW-1235">Degradation of host cell envelope components during virus entry</keyword>
<keyword evidence="3" id="KW-1227">Viral tail protein</keyword>
<dbReference type="InterPro" id="IPR011050">
    <property type="entry name" value="Pectin_lyase_fold/virulence"/>
</dbReference>
<keyword evidence="6" id="KW-1238">Degradation of host capsule during virus entry</keyword>
<protein>
    <submittedName>
        <fullName evidence="7">Right-handed parallel beta-helix repeat-containing protein</fullName>
    </submittedName>
</protein>
<reference evidence="7 8" key="1">
    <citation type="submission" date="2023-07" db="EMBL/GenBank/DDBJ databases">
        <title>Complete genome sequence of Pseudomonas phage Ep4.</title>
        <authorList>
            <person name="Aono M."/>
            <person name="Yagi H."/>
            <person name="Kobayashi K."/>
        </authorList>
    </citation>
    <scope>NUCLEOTIDE SEQUENCE [LARGE SCALE GENOMIC DNA]</scope>
    <source>
        <strain evidence="7 8">Ep4</strain>
    </source>
</reference>
<evidence type="ECO:0000256" key="6">
    <source>
        <dbReference type="ARBA" id="ARBA00035731"/>
    </source>
</evidence>
<evidence type="ECO:0000256" key="3">
    <source>
        <dbReference type="ARBA" id="ARBA00022732"/>
    </source>
</evidence>